<comment type="caution">
    <text evidence="1">The sequence shown here is derived from an EMBL/GenBank/DDBJ whole genome shotgun (WGS) entry which is preliminary data.</text>
</comment>
<dbReference type="AlphaFoldDB" id="A0A1S1L1Y0"/>
<proteinExistence type="predicted"/>
<gene>
    <name evidence="1" type="ORF">BKG76_23160</name>
</gene>
<reference evidence="1 2" key="1">
    <citation type="submission" date="2016-10" db="EMBL/GenBank/DDBJ databases">
        <title>Evaluation of Human, Veterinary and Environmental Mycobacterium chelonae Isolates by Core Genome Phylogenomic Analysis, Targeted Gene Comparison, and Anti-microbial Susceptibility Patterns: A Tale of Mistaken Identities.</title>
        <authorList>
            <person name="Fogelson S.B."/>
            <person name="Camus A.C."/>
            <person name="Lorenz W."/>
            <person name="Vasireddy R."/>
            <person name="Vasireddy S."/>
            <person name="Smith T."/>
            <person name="Brown-Elliott B.A."/>
            <person name="Wallace R.J.Jr."/>
            <person name="Hasan N.A."/>
            <person name="Reischl U."/>
            <person name="Sanchez S."/>
        </authorList>
    </citation>
    <scope>NUCLEOTIDE SEQUENCE [LARGE SCALE GENOMIC DNA]</scope>
    <source>
        <strain evidence="1 2">1559</strain>
    </source>
</reference>
<dbReference type="Proteomes" id="UP000179616">
    <property type="component" value="Unassembled WGS sequence"/>
</dbReference>
<dbReference type="STRING" id="948102.BKG76_23160"/>
<evidence type="ECO:0000313" key="1">
    <source>
        <dbReference type="EMBL" id="OHU18105.1"/>
    </source>
</evidence>
<evidence type="ECO:0000313" key="2">
    <source>
        <dbReference type="Proteomes" id="UP000179616"/>
    </source>
</evidence>
<sequence length="104" mass="10926">MSTCSREIIGMLVAEELAPLVDVSVLTGMVRQYGFLTLLQRGTNGAANSAAGDRMCGVGGCSKHLPYWVHAGAATVFLRRSANQGIRTGDGISSVHRIFSGSGR</sequence>
<protein>
    <submittedName>
        <fullName evidence="1">Uncharacterized protein</fullName>
    </submittedName>
</protein>
<dbReference type="OrthoDB" id="4763013at2"/>
<name>A0A1S1L1Y0_9MYCO</name>
<organism evidence="1 2">
    <name type="scientific">Mycobacteroides franklinii</name>
    <dbReference type="NCBI Taxonomy" id="948102"/>
    <lineage>
        <taxon>Bacteria</taxon>
        <taxon>Bacillati</taxon>
        <taxon>Actinomycetota</taxon>
        <taxon>Actinomycetes</taxon>
        <taxon>Mycobacteriales</taxon>
        <taxon>Mycobacteriaceae</taxon>
        <taxon>Mycobacteroides</taxon>
    </lineage>
</organism>
<accession>A0A1S1L1Y0</accession>
<dbReference type="EMBL" id="MLIK01000027">
    <property type="protein sequence ID" value="OHU18105.1"/>
    <property type="molecule type" value="Genomic_DNA"/>
</dbReference>